<feature type="region of interest" description="Disordered" evidence="1">
    <location>
        <begin position="1"/>
        <end position="21"/>
    </location>
</feature>
<dbReference type="PANTHER" id="PTHR42101:SF1">
    <property type="entry name" value="LOW TEMPERATURE REQUIREMENT A"/>
    <property type="match status" value="1"/>
</dbReference>
<feature type="transmembrane region" description="Helical" evidence="2">
    <location>
        <begin position="80"/>
        <end position="104"/>
    </location>
</feature>
<protein>
    <submittedName>
        <fullName evidence="3">Bacterial low temperature requirement A protein-domain-containing protein</fullName>
    </submittedName>
</protein>
<keyword evidence="2" id="KW-1133">Transmembrane helix</keyword>
<feature type="transmembrane region" description="Helical" evidence="2">
    <location>
        <begin position="278"/>
        <end position="300"/>
    </location>
</feature>
<keyword evidence="2" id="KW-0812">Transmembrane</keyword>
<evidence type="ECO:0000256" key="2">
    <source>
        <dbReference type="SAM" id="Phobius"/>
    </source>
</evidence>
<evidence type="ECO:0000256" key="1">
    <source>
        <dbReference type="SAM" id="MobiDB-lite"/>
    </source>
</evidence>
<evidence type="ECO:0000313" key="4">
    <source>
        <dbReference type="Proteomes" id="UP000799770"/>
    </source>
</evidence>
<dbReference type="Pfam" id="PF06772">
    <property type="entry name" value="LtrA"/>
    <property type="match status" value="1"/>
</dbReference>
<feature type="transmembrane region" description="Helical" evidence="2">
    <location>
        <begin position="176"/>
        <end position="197"/>
    </location>
</feature>
<gene>
    <name evidence="3" type="ORF">BDV96DRAFT_640680</name>
</gene>
<feature type="region of interest" description="Disordered" evidence="1">
    <location>
        <begin position="566"/>
        <end position="595"/>
    </location>
</feature>
<feature type="transmembrane region" description="Helical" evidence="2">
    <location>
        <begin position="533"/>
        <end position="553"/>
    </location>
</feature>
<evidence type="ECO:0000313" key="3">
    <source>
        <dbReference type="EMBL" id="KAF2121284.1"/>
    </source>
</evidence>
<dbReference type="AlphaFoldDB" id="A0A6A5ZQL9"/>
<dbReference type="EMBL" id="ML977312">
    <property type="protein sequence ID" value="KAF2121284.1"/>
    <property type="molecule type" value="Genomic_DNA"/>
</dbReference>
<dbReference type="InterPro" id="IPR010640">
    <property type="entry name" value="Low_temperature_requirement_A"/>
</dbReference>
<keyword evidence="4" id="KW-1185">Reference proteome</keyword>
<feature type="transmembrane region" description="Helical" evidence="2">
    <location>
        <begin position="499"/>
        <end position="521"/>
    </location>
</feature>
<organism evidence="3 4">
    <name type="scientific">Lophiotrema nucula</name>
    <dbReference type="NCBI Taxonomy" id="690887"/>
    <lineage>
        <taxon>Eukaryota</taxon>
        <taxon>Fungi</taxon>
        <taxon>Dikarya</taxon>
        <taxon>Ascomycota</taxon>
        <taxon>Pezizomycotina</taxon>
        <taxon>Dothideomycetes</taxon>
        <taxon>Pleosporomycetidae</taxon>
        <taxon>Pleosporales</taxon>
        <taxon>Lophiotremataceae</taxon>
        <taxon>Lophiotrema</taxon>
    </lineage>
</organism>
<dbReference type="OrthoDB" id="3177213at2759"/>
<reference evidence="3" key="1">
    <citation type="journal article" date="2020" name="Stud. Mycol.">
        <title>101 Dothideomycetes genomes: a test case for predicting lifestyles and emergence of pathogens.</title>
        <authorList>
            <person name="Haridas S."/>
            <person name="Albert R."/>
            <person name="Binder M."/>
            <person name="Bloem J."/>
            <person name="Labutti K."/>
            <person name="Salamov A."/>
            <person name="Andreopoulos B."/>
            <person name="Baker S."/>
            <person name="Barry K."/>
            <person name="Bills G."/>
            <person name="Bluhm B."/>
            <person name="Cannon C."/>
            <person name="Castanera R."/>
            <person name="Culley D."/>
            <person name="Daum C."/>
            <person name="Ezra D."/>
            <person name="Gonzalez J."/>
            <person name="Henrissat B."/>
            <person name="Kuo A."/>
            <person name="Liang C."/>
            <person name="Lipzen A."/>
            <person name="Lutzoni F."/>
            <person name="Magnuson J."/>
            <person name="Mondo S."/>
            <person name="Nolan M."/>
            <person name="Ohm R."/>
            <person name="Pangilinan J."/>
            <person name="Park H.-J."/>
            <person name="Ramirez L."/>
            <person name="Alfaro M."/>
            <person name="Sun H."/>
            <person name="Tritt A."/>
            <person name="Yoshinaga Y."/>
            <person name="Zwiers L.-H."/>
            <person name="Turgeon B."/>
            <person name="Goodwin S."/>
            <person name="Spatafora J."/>
            <person name="Crous P."/>
            <person name="Grigoriev I."/>
        </authorList>
    </citation>
    <scope>NUCLEOTIDE SEQUENCE</scope>
    <source>
        <strain evidence="3">CBS 627.86</strain>
    </source>
</reference>
<feature type="transmembrane region" description="Helical" evidence="2">
    <location>
        <begin position="116"/>
        <end position="136"/>
    </location>
</feature>
<dbReference type="Proteomes" id="UP000799770">
    <property type="component" value="Unassembled WGS sequence"/>
</dbReference>
<sequence>MATHEKGSTNEHDSTHHHYKESPDAPVAFITSPMDTWDEKSQSFSPRHEASTLELFFDLFFVANLATFTAYHAVTNRDTFWSYVAFFLIIWATWFHVACFDARFASDHVWERICKVVHFTNFAGFALVGYKFVLFTDTTPRWVYRLLCCILLISRFWLGLQYLVTTVLCSTQKVRHLRLTLPLALNTTVFMLAAAIYGSLVTGFQDGKNSLTGVITALYVLFFVELAGPLTISCVWRRVSFKATHIGERLGLLGLIIIGEGVIGTTKTITRTMGKNGVYFEGCAQIFCIILILVFIWILYFDNLPKYQFGTIKQQFWMILHLPLHLAILGVAEGSQHIALARYTVYSATKLGTYVYYGCVVNHLDGPKLAANLTKAIDSFKLGDSDKGQLALPLVYEQVYFLGNQSGVCSASNTSDIHNGMKGIPLSLTVFFERAIGAMFQSLDMDIPTEGAVWGVQIATRSWKVVYTYYWSALLLLLICLTISALLADRGIRLARFRVTSLIARAIVTTFYVFALIHGLMNEAFYEKYLRSAWILPTAVLCLELVCIGDRISKWSRQRKEKKDVEYAQVSPSDASDEEGLRFTATGDTAYHHQA</sequence>
<proteinExistence type="predicted"/>
<feature type="transmembrane region" description="Helical" evidence="2">
    <location>
        <begin position="142"/>
        <end position="164"/>
    </location>
</feature>
<accession>A0A6A5ZQL9</accession>
<feature type="transmembrane region" description="Helical" evidence="2">
    <location>
        <begin position="469"/>
        <end position="487"/>
    </location>
</feature>
<feature type="transmembrane region" description="Helical" evidence="2">
    <location>
        <begin position="217"/>
        <end position="236"/>
    </location>
</feature>
<keyword evidence="2" id="KW-0472">Membrane</keyword>
<name>A0A6A5ZQL9_9PLEO</name>
<dbReference type="PANTHER" id="PTHR42101">
    <property type="entry name" value="CHROMOSOME 16, WHOLE GENOME SHOTGUN SEQUENCE"/>
    <property type="match status" value="1"/>
</dbReference>